<dbReference type="InterPro" id="IPR024964">
    <property type="entry name" value="CTLH/CRA"/>
</dbReference>
<reference evidence="12" key="2">
    <citation type="submission" date="2021-01" db="EMBL/GenBank/DDBJ databases">
        <authorList>
            <person name="Schikora-Tamarit M.A."/>
        </authorList>
    </citation>
    <scope>NUCLEOTIDE SEQUENCE</scope>
    <source>
        <strain evidence="12">NCAIM Y.01608</strain>
    </source>
</reference>
<keyword evidence="13" id="KW-1185">Reference proteome</keyword>
<dbReference type="InterPro" id="IPR006595">
    <property type="entry name" value="CTLH_C"/>
</dbReference>
<dbReference type="PROSITE" id="PS50897">
    <property type="entry name" value="CTLH"/>
    <property type="match status" value="1"/>
</dbReference>
<dbReference type="GO" id="GO:0034657">
    <property type="term" value="C:GID complex"/>
    <property type="evidence" value="ECO:0007669"/>
    <property type="project" value="TreeGrafter"/>
</dbReference>
<gene>
    <name evidence="12" type="ORF">OGATHE_000608</name>
</gene>
<dbReference type="GO" id="GO:0043161">
    <property type="term" value="P:proteasome-mediated ubiquitin-dependent protein catabolic process"/>
    <property type="evidence" value="ECO:0007669"/>
    <property type="project" value="InterPro"/>
</dbReference>
<dbReference type="GO" id="GO:0005634">
    <property type="term" value="C:nucleus"/>
    <property type="evidence" value="ECO:0007669"/>
    <property type="project" value="TreeGrafter"/>
</dbReference>
<evidence type="ECO:0000256" key="1">
    <source>
        <dbReference type="ARBA" id="ARBA00004496"/>
    </source>
</evidence>
<feature type="domain" description="CTLH" evidence="10">
    <location>
        <begin position="161"/>
        <end position="203"/>
    </location>
</feature>
<dbReference type="GO" id="GO:0005737">
    <property type="term" value="C:cytoplasm"/>
    <property type="evidence" value="ECO:0007669"/>
    <property type="project" value="UniProtKB-SubCell"/>
</dbReference>
<keyword evidence="4 9" id="KW-0863">Zinc-finger</keyword>
<dbReference type="OrthoDB" id="1933281at2759"/>
<comment type="similarity">
    <text evidence="6">Belongs to the RMD5/GID2 family.</text>
</comment>
<protein>
    <recommendedName>
        <fullName evidence="8">GID complex catalytic subunit 2</fullName>
    </recommendedName>
    <alternativeName>
        <fullName evidence="7">Glucose-induced degradation protein 2</fullName>
    </alternativeName>
</protein>
<evidence type="ECO:0000259" key="11">
    <source>
        <dbReference type="PROSITE" id="PS51867"/>
    </source>
</evidence>
<dbReference type="InterPro" id="IPR045098">
    <property type="entry name" value="Fyv10_fam"/>
</dbReference>
<evidence type="ECO:0000256" key="5">
    <source>
        <dbReference type="ARBA" id="ARBA00022833"/>
    </source>
</evidence>
<dbReference type="AlphaFoldDB" id="A0A9P8PT54"/>
<dbReference type="PANTHER" id="PTHR12170:SF3">
    <property type="entry name" value="GH10162P"/>
    <property type="match status" value="1"/>
</dbReference>
<dbReference type="PROSITE" id="PS51867">
    <property type="entry name" value="ZF_RING_GID"/>
    <property type="match status" value="1"/>
</dbReference>
<evidence type="ECO:0000256" key="8">
    <source>
        <dbReference type="ARBA" id="ARBA00080744"/>
    </source>
</evidence>
<evidence type="ECO:0000256" key="2">
    <source>
        <dbReference type="ARBA" id="ARBA00022490"/>
    </source>
</evidence>
<dbReference type="GO" id="GO:0008270">
    <property type="term" value="F:zinc ion binding"/>
    <property type="evidence" value="ECO:0007669"/>
    <property type="project" value="UniProtKB-KW"/>
</dbReference>
<dbReference type="Gene3D" id="3.30.40.10">
    <property type="entry name" value="Zinc/RING finger domain, C3HC4 (zinc finger)"/>
    <property type="match status" value="1"/>
</dbReference>
<name>A0A9P8PT54_9ASCO</name>
<dbReference type="SUPFAM" id="SSF57850">
    <property type="entry name" value="RING/U-box"/>
    <property type="match status" value="1"/>
</dbReference>
<dbReference type="Pfam" id="PF13445">
    <property type="entry name" value="zf-RING_UBOX"/>
    <property type="match status" value="1"/>
</dbReference>
<keyword evidence="3" id="KW-0479">Metal-binding</keyword>
<proteinExistence type="inferred from homology"/>
<feature type="domain" description="RING-Gid-type" evidence="11">
    <location>
        <begin position="331"/>
        <end position="374"/>
    </location>
</feature>
<comment type="caution">
    <text evidence="12">The sequence shown here is derived from an EMBL/GenBank/DDBJ whole genome shotgun (WGS) entry which is preliminary data.</text>
</comment>
<accession>A0A9P8PT54</accession>
<evidence type="ECO:0000256" key="3">
    <source>
        <dbReference type="ARBA" id="ARBA00022723"/>
    </source>
</evidence>
<dbReference type="PANTHER" id="PTHR12170">
    <property type="entry name" value="MACROPHAGE ERYTHROBLAST ATTACHER-RELATED"/>
    <property type="match status" value="1"/>
</dbReference>
<keyword evidence="5" id="KW-0862">Zinc</keyword>
<dbReference type="InterPro" id="IPR013083">
    <property type="entry name" value="Znf_RING/FYVE/PHD"/>
</dbReference>
<comment type="subcellular location">
    <subcellularLocation>
        <location evidence="1">Cytoplasm</location>
    </subcellularLocation>
</comment>
<keyword evidence="2" id="KW-0963">Cytoplasm</keyword>
<evidence type="ECO:0000313" key="13">
    <source>
        <dbReference type="Proteomes" id="UP000788993"/>
    </source>
</evidence>
<dbReference type="EMBL" id="JAEUBD010000095">
    <property type="protein sequence ID" value="KAH3677953.1"/>
    <property type="molecule type" value="Genomic_DNA"/>
</dbReference>
<evidence type="ECO:0000256" key="4">
    <source>
        <dbReference type="ARBA" id="ARBA00022771"/>
    </source>
</evidence>
<feature type="zinc finger region" description="RING-Gid-type" evidence="9">
    <location>
        <begin position="331"/>
        <end position="374"/>
    </location>
</feature>
<dbReference type="CDD" id="cd16652">
    <property type="entry name" value="dRING_Rmd5p-like"/>
    <property type="match status" value="1"/>
</dbReference>
<dbReference type="InterPro" id="IPR037683">
    <property type="entry name" value="Rmd5_dRing"/>
</dbReference>
<dbReference type="FunFam" id="3.30.40.10:FF:000143">
    <property type="entry name" value="Regulator of gluconeogenesis Rmd5"/>
    <property type="match status" value="1"/>
</dbReference>
<organism evidence="12 13">
    <name type="scientific">Ogataea polymorpha</name>
    <dbReference type="NCBI Taxonomy" id="460523"/>
    <lineage>
        <taxon>Eukaryota</taxon>
        <taxon>Fungi</taxon>
        <taxon>Dikarya</taxon>
        <taxon>Ascomycota</taxon>
        <taxon>Saccharomycotina</taxon>
        <taxon>Pichiomycetes</taxon>
        <taxon>Pichiales</taxon>
        <taxon>Pichiaceae</taxon>
        <taxon>Ogataea</taxon>
    </lineage>
</organism>
<evidence type="ECO:0000313" key="12">
    <source>
        <dbReference type="EMBL" id="KAH3677953.1"/>
    </source>
</evidence>
<reference evidence="12" key="1">
    <citation type="journal article" date="2021" name="Open Biol.">
        <title>Shared evolutionary footprints suggest mitochondrial oxidative damage underlies multiple complex I losses in fungi.</title>
        <authorList>
            <person name="Schikora-Tamarit M.A."/>
            <person name="Marcet-Houben M."/>
            <person name="Nosek J."/>
            <person name="Gabaldon T."/>
        </authorList>
    </citation>
    <scope>NUCLEOTIDE SEQUENCE</scope>
    <source>
        <strain evidence="12">NCAIM Y.01608</strain>
    </source>
</reference>
<sequence>MSSAFKTVAEEVDKLASNDSLEHILADSNSLLDGLRRLRNDVENDQDDMTMIKTQFKSWNENTLKHEKSINKAIKGYSSKVDKVLNFNLSNVYTYQTVDVKSNPRSRKLVDRAIVMDLLRNGHFDVLEHIERERGIKIAQELVDRFKQLNEILISFREHDDLRPAITWAAQHSDELKSIGSDLEFNLHKLQFIKLYNQSRNNEPFEAYKYARDNFPNFGTTHLDTISKLLFTIMYSSSTPECGFENYLTDGDLSNETFYNQICQDYCSLIGLSSNSPLYNTLLTSYIALPSFIKYHRISKSSGNLNWTTTNELPFEINLPPSLQFHSIFICPVSKEETTSENPPMVLPCHHIISKDSLIKLSRNSVANFKCPYCPRTTTIAQAVQARFVNL</sequence>
<dbReference type="Proteomes" id="UP000788993">
    <property type="component" value="Unassembled WGS sequence"/>
</dbReference>
<evidence type="ECO:0000259" key="10">
    <source>
        <dbReference type="PROSITE" id="PS50897"/>
    </source>
</evidence>
<dbReference type="InterPro" id="IPR044063">
    <property type="entry name" value="ZF_RING_GID"/>
</dbReference>
<evidence type="ECO:0000256" key="9">
    <source>
        <dbReference type="PROSITE-ProRule" id="PRU01215"/>
    </source>
</evidence>
<dbReference type="GO" id="GO:0061630">
    <property type="term" value="F:ubiquitin protein ligase activity"/>
    <property type="evidence" value="ECO:0007669"/>
    <property type="project" value="InterPro"/>
</dbReference>
<dbReference type="InterPro" id="IPR027370">
    <property type="entry name" value="Znf-RING_euk"/>
</dbReference>
<evidence type="ECO:0000256" key="6">
    <source>
        <dbReference type="ARBA" id="ARBA00061136"/>
    </source>
</evidence>
<evidence type="ECO:0000256" key="7">
    <source>
        <dbReference type="ARBA" id="ARBA00075398"/>
    </source>
</evidence>
<dbReference type="Pfam" id="PF10607">
    <property type="entry name" value="CTLH"/>
    <property type="match status" value="1"/>
</dbReference>